<gene>
    <name evidence="1" type="ORF">E5987_03175</name>
</gene>
<dbReference type="RefSeq" id="WP_160334643.1">
    <property type="nucleotide sequence ID" value="NZ_WSRP01000007.1"/>
</dbReference>
<dbReference type="Proteomes" id="UP000472580">
    <property type="component" value="Unassembled WGS sequence"/>
</dbReference>
<comment type="caution">
    <text evidence="1">The sequence shown here is derived from an EMBL/GenBank/DDBJ whole genome shotgun (WGS) entry which is preliminary data.</text>
</comment>
<keyword evidence="2" id="KW-1185">Reference proteome</keyword>
<reference evidence="1 2" key="1">
    <citation type="submission" date="2019-12" db="EMBL/GenBank/DDBJ databases">
        <title>Microbes associate with the intestines of laboratory mice.</title>
        <authorList>
            <person name="Navarre W."/>
            <person name="Wong E."/>
        </authorList>
    </citation>
    <scope>NUCLEOTIDE SEQUENCE [LARGE SCALE GENOMIC DNA]</scope>
    <source>
        <strain evidence="1 2">NM82_D38</strain>
    </source>
</reference>
<accession>A0A6L6YFB5</accession>
<name>A0A6L6YFB5_9BURK</name>
<evidence type="ECO:0000313" key="1">
    <source>
        <dbReference type="EMBL" id="MVX56207.1"/>
    </source>
</evidence>
<organism evidence="1 2">
    <name type="scientific">Parasutterella muris</name>
    <dbReference type="NCBI Taxonomy" id="2565572"/>
    <lineage>
        <taxon>Bacteria</taxon>
        <taxon>Pseudomonadati</taxon>
        <taxon>Pseudomonadota</taxon>
        <taxon>Betaproteobacteria</taxon>
        <taxon>Burkholderiales</taxon>
        <taxon>Sutterellaceae</taxon>
        <taxon>Parasutterella</taxon>
    </lineage>
</organism>
<dbReference type="EMBL" id="WSRP01000007">
    <property type="protein sequence ID" value="MVX56207.1"/>
    <property type="molecule type" value="Genomic_DNA"/>
</dbReference>
<dbReference type="AlphaFoldDB" id="A0A6L6YFB5"/>
<proteinExistence type="predicted"/>
<dbReference type="OrthoDB" id="9156902at2"/>
<sequence length="220" mass="24348">MLLSSLSAVLLSGCSTPEPYVTYAYEPNAQNARSVKRLQAEDVAVAEVRVAKAMDLDCAGTIFPIPGEEKYKNLNDAFAAYWKNAFMADLKNGGALNQDKPKVKIYNLIDSVKIQAEPTMLAWRINMEIFSSNGSSMKAAVVYNVPTDSLKNMQDGCRRLAAGLDKAVRWSILEITSDPRFQNLVQPGLDFVPSMKAASIQSVFLGEDEEERWSKTNKIK</sequence>
<protein>
    <submittedName>
        <fullName evidence="1">Uncharacterized protein</fullName>
    </submittedName>
</protein>
<evidence type="ECO:0000313" key="2">
    <source>
        <dbReference type="Proteomes" id="UP000472580"/>
    </source>
</evidence>